<protein>
    <recommendedName>
        <fullName evidence="2">C2 domain-containing protein</fullName>
    </recommendedName>
</protein>
<dbReference type="PANTHER" id="PTHR47052">
    <property type="entry name" value="CONSERVED SERINE PROLINE-RICH PROTEIN (AFU_ORTHOLOGUE AFUA_2G01790)"/>
    <property type="match status" value="1"/>
</dbReference>
<comment type="caution">
    <text evidence="3">The sequence shown here is derived from an EMBL/GenBank/DDBJ whole genome shotgun (WGS) entry which is preliminary data.</text>
</comment>
<accession>A0A8T2RXU8</accession>
<dbReference type="InterPro" id="IPR000008">
    <property type="entry name" value="C2_dom"/>
</dbReference>
<dbReference type="AlphaFoldDB" id="A0A8T2RXU8"/>
<dbReference type="SUPFAM" id="SSF49562">
    <property type="entry name" value="C2 domain (Calcium/lipid-binding domain, CaLB)"/>
    <property type="match status" value="1"/>
</dbReference>
<dbReference type="Gene3D" id="2.60.40.150">
    <property type="entry name" value="C2 domain"/>
    <property type="match status" value="1"/>
</dbReference>
<reference evidence="3" key="1">
    <citation type="submission" date="2021-08" db="EMBL/GenBank/DDBJ databases">
        <title>WGS assembly of Ceratopteris richardii.</title>
        <authorList>
            <person name="Marchant D.B."/>
            <person name="Chen G."/>
            <person name="Jenkins J."/>
            <person name="Shu S."/>
            <person name="Leebens-Mack J."/>
            <person name="Grimwood J."/>
            <person name="Schmutz J."/>
            <person name="Soltis P."/>
            <person name="Soltis D."/>
            <person name="Chen Z.-H."/>
        </authorList>
    </citation>
    <scope>NUCLEOTIDE SEQUENCE</scope>
    <source>
        <strain evidence="3">Whitten #5841</strain>
        <tissue evidence="3">Leaf</tissue>
    </source>
</reference>
<evidence type="ECO:0000256" key="1">
    <source>
        <dbReference type="SAM" id="MobiDB-lite"/>
    </source>
</evidence>
<evidence type="ECO:0000259" key="2">
    <source>
        <dbReference type="PROSITE" id="PS50004"/>
    </source>
</evidence>
<dbReference type="PANTHER" id="PTHR47052:SF3">
    <property type="entry name" value="INGRESSION PROTEIN 1"/>
    <property type="match status" value="1"/>
</dbReference>
<dbReference type="SMART" id="SM00239">
    <property type="entry name" value="C2"/>
    <property type="match status" value="1"/>
</dbReference>
<evidence type="ECO:0000313" key="4">
    <source>
        <dbReference type="Proteomes" id="UP000825935"/>
    </source>
</evidence>
<feature type="domain" description="C2" evidence="2">
    <location>
        <begin position="1"/>
        <end position="113"/>
    </location>
</feature>
<dbReference type="EMBL" id="CM035429">
    <property type="protein sequence ID" value="KAH7300691.1"/>
    <property type="molecule type" value="Genomic_DNA"/>
</dbReference>
<feature type="compositionally biased region" description="Basic and acidic residues" evidence="1">
    <location>
        <begin position="143"/>
        <end position="154"/>
    </location>
</feature>
<evidence type="ECO:0000313" key="3">
    <source>
        <dbReference type="EMBL" id="KAH7300691.1"/>
    </source>
</evidence>
<keyword evidence="4" id="KW-1185">Reference proteome</keyword>
<dbReference type="InterPro" id="IPR035892">
    <property type="entry name" value="C2_domain_sf"/>
</dbReference>
<sequence length="239" mass="26833">MDEKLFTSSNMQGRCLKITVVNCNGLNHARSMLDKGILVCLDYGGFSFKTKTVKGDGYTSAFNETFSVPVRNGLNALDFEVWKEKRFAARKLIGSGCIDLHKVFTEGSDRRTCRFHARDGSKAGEIKLQMDCFGHTSKVPARTSEHPEEGEGSRRPMRPTYDYLTCSATTPAYPSVQSQNPCQWGLSATPQARYPVGPLHPIYYSRTPAAHVYQPSTPALSDRFNDMRYNGFRYPSLYD</sequence>
<dbReference type="PROSITE" id="PS50004">
    <property type="entry name" value="C2"/>
    <property type="match status" value="1"/>
</dbReference>
<name>A0A8T2RXU8_CERRI</name>
<organism evidence="3 4">
    <name type="scientific">Ceratopteris richardii</name>
    <name type="common">Triangle waterfern</name>
    <dbReference type="NCBI Taxonomy" id="49495"/>
    <lineage>
        <taxon>Eukaryota</taxon>
        <taxon>Viridiplantae</taxon>
        <taxon>Streptophyta</taxon>
        <taxon>Embryophyta</taxon>
        <taxon>Tracheophyta</taxon>
        <taxon>Polypodiopsida</taxon>
        <taxon>Polypodiidae</taxon>
        <taxon>Polypodiales</taxon>
        <taxon>Pteridineae</taxon>
        <taxon>Pteridaceae</taxon>
        <taxon>Parkerioideae</taxon>
        <taxon>Ceratopteris</taxon>
    </lineage>
</organism>
<dbReference type="Pfam" id="PF00168">
    <property type="entry name" value="C2"/>
    <property type="match status" value="1"/>
</dbReference>
<feature type="region of interest" description="Disordered" evidence="1">
    <location>
        <begin position="138"/>
        <end position="159"/>
    </location>
</feature>
<dbReference type="InterPro" id="IPR052981">
    <property type="entry name" value="Ingression_C2_domain"/>
</dbReference>
<gene>
    <name evidence="3" type="ORF">KP509_24G074700</name>
</gene>
<dbReference type="Proteomes" id="UP000825935">
    <property type="component" value="Chromosome 24"/>
</dbReference>
<dbReference type="CDD" id="cd00030">
    <property type="entry name" value="C2"/>
    <property type="match status" value="1"/>
</dbReference>
<proteinExistence type="predicted"/>